<dbReference type="InterPro" id="IPR036695">
    <property type="entry name" value="Arg-tRNA-synth_N_sf"/>
</dbReference>
<comment type="similarity">
    <text evidence="1 10">Belongs to the class-I aminoacyl-tRNA synthetase family.</text>
</comment>
<dbReference type="GO" id="GO:0005524">
    <property type="term" value="F:ATP binding"/>
    <property type="evidence" value="ECO:0007669"/>
    <property type="project" value="UniProtKB-KW"/>
</dbReference>
<evidence type="ECO:0000256" key="3">
    <source>
        <dbReference type="ARBA" id="ARBA00022598"/>
    </source>
</evidence>
<dbReference type="Proteomes" id="UP000034164">
    <property type="component" value="Unassembled WGS sequence"/>
</dbReference>
<dbReference type="GO" id="GO:0005739">
    <property type="term" value="C:mitochondrion"/>
    <property type="evidence" value="ECO:0007669"/>
    <property type="project" value="TreeGrafter"/>
</dbReference>
<sequence length="624" mass="70215">MATDSVPTVAGLSIHSTTSEVSKYPNCYPAVNPVDTYRAHIAELVGEALGIDSQSVYPKIQWTNSLDKGDLVLAVPALQIKGKKPTEVTAQILENLPPSDLIGTPAVSGTHMQFYFKPEPLTKTVISSILENRATYGTNANVGLRDPADPSKGKKKIIVEFSSPNIAKPFHAGHLRSTIIGGFLANLYTVMGWDVIKMNYLGDWGKQYGLLANGYEKYGNEEELVKDPINHLFDVYVKINKDVAEQEGPIKELREQIKTKKEKNEDTTELEKDLQAKINVSYDEKARRYFKSMEDGDEQALDLWRRFRDLSIKKYKETYARLNIDFDRYSGESQVKPESLAKAYEVMAKTGVSEDSEGADGTPLYLTRDIAAIVERDEEYHFDRMIYVVAAQQDLHLAQLFKVTELVGRKDLADRCQHVNFGMVRGMSTRKGTVKFLNDILKDVGEKMHEVMRKNASKYEQVANPEETADILGITSVMVQDMSGKRINGYEFNLDDMTSFEGDTGPYLQYAHARLCSMARKAEIDQSELSSANLSLLTEPHAIDLIRLLASWPDVVFNTTKTLEPTTILTYLFRMTHVLSSGYDVLKVVGSEPELKKARMAMYYCARQVLYNGMRLLGLNPVER</sequence>
<name>A0A0G2IZD4_9EURO</name>
<dbReference type="SMART" id="SM01016">
    <property type="entry name" value="Arg_tRNA_synt_N"/>
    <property type="match status" value="1"/>
</dbReference>
<dbReference type="PRINTS" id="PR01038">
    <property type="entry name" value="TRNASYNTHARG"/>
</dbReference>
<keyword evidence="7 10" id="KW-0030">Aminoacyl-tRNA synthetase</keyword>
<dbReference type="PANTHER" id="PTHR11956">
    <property type="entry name" value="ARGINYL-TRNA SYNTHETASE"/>
    <property type="match status" value="1"/>
</dbReference>
<dbReference type="VEuPathDB" id="FungiDB:EMCG_04073"/>
<dbReference type="SUPFAM" id="SSF55190">
    <property type="entry name" value="Arginyl-tRNA synthetase (ArgRS), N-terminal 'additional' domain"/>
    <property type="match status" value="1"/>
</dbReference>
<dbReference type="InterPro" id="IPR014729">
    <property type="entry name" value="Rossmann-like_a/b/a_fold"/>
</dbReference>
<accession>A0A0G2IZD4</accession>
<reference evidence="15" key="1">
    <citation type="journal article" date="2015" name="PLoS Genet.">
        <title>The dynamic genome and transcriptome of the human fungal pathogen Blastomyces and close relative Emmonsia.</title>
        <authorList>
            <person name="Munoz J.F."/>
            <person name="Gauthier G.M."/>
            <person name="Desjardins C.A."/>
            <person name="Gallo J.E."/>
            <person name="Holder J."/>
            <person name="Sullivan T.D."/>
            <person name="Marty A.J."/>
            <person name="Carmen J.C."/>
            <person name="Chen Z."/>
            <person name="Ding L."/>
            <person name="Gujja S."/>
            <person name="Magrini V."/>
            <person name="Misas E."/>
            <person name="Mitreva M."/>
            <person name="Priest M."/>
            <person name="Saif S."/>
            <person name="Whiston E.A."/>
            <person name="Young S."/>
            <person name="Zeng Q."/>
            <person name="Goldman W.E."/>
            <person name="Mardis E.R."/>
            <person name="Taylor J.W."/>
            <person name="McEwen J.G."/>
            <person name="Clay O.K."/>
            <person name="Klein B.S."/>
            <person name="Cuomo C.A."/>
        </authorList>
    </citation>
    <scope>NUCLEOTIDE SEQUENCE [LARGE SCALE GENOMIC DNA]</scope>
    <source>
        <strain evidence="15">UAMH 3008</strain>
    </source>
</reference>
<evidence type="ECO:0000256" key="11">
    <source>
        <dbReference type="SAM" id="Coils"/>
    </source>
</evidence>
<dbReference type="Gene3D" id="3.30.1360.70">
    <property type="entry name" value="Arginyl tRNA synthetase N-terminal domain"/>
    <property type="match status" value="1"/>
</dbReference>
<evidence type="ECO:0000256" key="10">
    <source>
        <dbReference type="RuleBase" id="RU363038"/>
    </source>
</evidence>
<gene>
    <name evidence="14" type="ORF">EMCG_04073</name>
</gene>
<keyword evidence="6 10" id="KW-0648">Protein biosynthesis</keyword>
<dbReference type="SMART" id="SM00836">
    <property type="entry name" value="DALR_1"/>
    <property type="match status" value="1"/>
</dbReference>
<dbReference type="PROSITE" id="PS00178">
    <property type="entry name" value="AA_TRNA_LIGASE_I"/>
    <property type="match status" value="1"/>
</dbReference>
<dbReference type="Gene3D" id="1.10.730.10">
    <property type="entry name" value="Isoleucyl-tRNA Synthetase, Domain 1"/>
    <property type="match status" value="1"/>
</dbReference>
<dbReference type="InterPro" id="IPR001278">
    <property type="entry name" value="Arg-tRNA-ligase"/>
</dbReference>
<dbReference type="FunFam" id="1.10.730.10:FF:000006">
    <property type="entry name" value="Arginyl-tRNA synthetase 2, mitochondrial"/>
    <property type="match status" value="1"/>
</dbReference>
<dbReference type="SUPFAM" id="SSF47323">
    <property type="entry name" value="Anticodon-binding domain of a subclass of class I aminoacyl-tRNA synthetases"/>
    <property type="match status" value="1"/>
</dbReference>
<dbReference type="Pfam" id="PF00750">
    <property type="entry name" value="tRNA-synt_1d"/>
    <property type="match status" value="2"/>
</dbReference>
<evidence type="ECO:0000256" key="6">
    <source>
        <dbReference type="ARBA" id="ARBA00022917"/>
    </source>
</evidence>
<dbReference type="GO" id="GO:0032543">
    <property type="term" value="P:mitochondrial translation"/>
    <property type="evidence" value="ECO:0007669"/>
    <property type="project" value="TreeGrafter"/>
</dbReference>
<dbReference type="SUPFAM" id="SSF52374">
    <property type="entry name" value="Nucleotidylyl transferase"/>
    <property type="match status" value="1"/>
</dbReference>
<dbReference type="Pfam" id="PF05746">
    <property type="entry name" value="DALR_1"/>
    <property type="match status" value="1"/>
</dbReference>
<dbReference type="PANTHER" id="PTHR11956:SF11">
    <property type="entry name" value="ARGININE--TRNA LIGASE, MITOCHONDRIAL-RELATED"/>
    <property type="match status" value="1"/>
</dbReference>
<dbReference type="InterPro" id="IPR009080">
    <property type="entry name" value="tRNAsynth_Ia_anticodon-bd"/>
</dbReference>
<dbReference type="CDD" id="cd07956">
    <property type="entry name" value="Anticodon_Ia_Arg"/>
    <property type="match status" value="1"/>
</dbReference>
<evidence type="ECO:0000259" key="13">
    <source>
        <dbReference type="SMART" id="SM01016"/>
    </source>
</evidence>
<evidence type="ECO:0000313" key="15">
    <source>
        <dbReference type="Proteomes" id="UP000034164"/>
    </source>
</evidence>
<dbReference type="InterPro" id="IPR001412">
    <property type="entry name" value="aa-tRNA-synth_I_CS"/>
</dbReference>
<dbReference type="AlphaFoldDB" id="A0A0G2IZD4"/>
<dbReference type="InterPro" id="IPR005148">
    <property type="entry name" value="Arg-tRNA-synth_N"/>
</dbReference>
<protein>
    <recommendedName>
        <fullName evidence="2">arginine--tRNA ligase</fullName>
        <ecNumber evidence="2">6.1.1.19</ecNumber>
    </recommendedName>
    <alternativeName>
        <fullName evidence="8">Arginyl-tRNA synthetase</fullName>
    </alternativeName>
</protein>
<comment type="caution">
    <text evidence="14">The sequence shown here is derived from an EMBL/GenBank/DDBJ whole genome shotgun (WGS) entry which is preliminary data.</text>
</comment>
<dbReference type="Gene3D" id="3.40.50.620">
    <property type="entry name" value="HUPs"/>
    <property type="match status" value="1"/>
</dbReference>
<comment type="catalytic activity">
    <reaction evidence="9">
        <text>tRNA(Arg) + L-arginine + ATP = L-arginyl-tRNA(Arg) + AMP + diphosphate</text>
        <dbReference type="Rhea" id="RHEA:20301"/>
        <dbReference type="Rhea" id="RHEA-COMP:9658"/>
        <dbReference type="Rhea" id="RHEA-COMP:9673"/>
        <dbReference type="ChEBI" id="CHEBI:30616"/>
        <dbReference type="ChEBI" id="CHEBI:32682"/>
        <dbReference type="ChEBI" id="CHEBI:33019"/>
        <dbReference type="ChEBI" id="CHEBI:78442"/>
        <dbReference type="ChEBI" id="CHEBI:78513"/>
        <dbReference type="ChEBI" id="CHEBI:456215"/>
        <dbReference type="EC" id="6.1.1.19"/>
    </reaction>
</comment>
<dbReference type="EMBL" id="LCZI01001311">
    <property type="protein sequence ID" value="KKZ61354.1"/>
    <property type="molecule type" value="Genomic_DNA"/>
</dbReference>
<evidence type="ECO:0000313" key="14">
    <source>
        <dbReference type="EMBL" id="KKZ61354.1"/>
    </source>
</evidence>
<feature type="domain" description="DALR anticodon binding" evidence="12">
    <location>
        <begin position="508"/>
        <end position="624"/>
    </location>
</feature>
<feature type="domain" description="Arginyl tRNA synthetase N-terminal" evidence="13">
    <location>
        <begin position="35"/>
        <end position="116"/>
    </location>
</feature>
<dbReference type="InterPro" id="IPR008909">
    <property type="entry name" value="DALR_anticod-bd"/>
</dbReference>
<proteinExistence type="inferred from homology"/>
<evidence type="ECO:0000256" key="5">
    <source>
        <dbReference type="ARBA" id="ARBA00022840"/>
    </source>
</evidence>
<dbReference type="GO" id="GO:0006420">
    <property type="term" value="P:arginyl-tRNA aminoacylation"/>
    <property type="evidence" value="ECO:0007669"/>
    <property type="project" value="InterPro"/>
</dbReference>
<keyword evidence="5 10" id="KW-0067">ATP-binding</keyword>
<evidence type="ECO:0000256" key="7">
    <source>
        <dbReference type="ARBA" id="ARBA00023146"/>
    </source>
</evidence>
<evidence type="ECO:0000256" key="2">
    <source>
        <dbReference type="ARBA" id="ARBA00012837"/>
    </source>
</evidence>
<dbReference type="EC" id="6.1.1.19" evidence="2"/>
<evidence type="ECO:0000259" key="12">
    <source>
        <dbReference type="SMART" id="SM00836"/>
    </source>
</evidence>
<evidence type="ECO:0000256" key="4">
    <source>
        <dbReference type="ARBA" id="ARBA00022741"/>
    </source>
</evidence>
<evidence type="ECO:0000256" key="1">
    <source>
        <dbReference type="ARBA" id="ARBA00005594"/>
    </source>
</evidence>
<dbReference type="OrthoDB" id="68056at2759"/>
<keyword evidence="3 10" id="KW-0436">Ligase</keyword>
<dbReference type="GO" id="GO:0004814">
    <property type="term" value="F:arginine-tRNA ligase activity"/>
    <property type="evidence" value="ECO:0007669"/>
    <property type="project" value="UniProtKB-EC"/>
</dbReference>
<evidence type="ECO:0000256" key="8">
    <source>
        <dbReference type="ARBA" id="ARBA00033033"/>
    </source>
</evidence>
<evidence type="ECO:0000256" key="9">
    <source>
        <dbReference type="ARBA" id="ARBA00049339"/>
    </source>
</evidence>
<organism evidence="14 15">
    <name type="scientific">[Emmonsia] crescens</name>
    <dbReference type="NCBI Taxonomy" id="73230"/>
    <lineage>
        <taxon>Eukaryota</taxon>
        <taxon>Fungi</taxon>
        <taxon>Dikarya</taxon>
        <taxon>Ascomycota</taxon>
        <taxon>Pezizomycotina</taxon>
        <taxon>Eurotiomycetes</taxon>
        <taxon>Eurotiomycetidae</taxon>
        <taxon>Onygenales</taxon>
        <taxon>Ajellomycetaceae</taxon>
        <taxon>Emergomyces</taxon>
    </lineage>
</organism>
<dbReference type="InterPro" id="IPR035684">
    <property type="entry name" value="ArgRS_core"/>
</dbReference>
<keyword evidence="11" id="KW-0175">Coiled coil</keyword>
<feature type="coiled-coil region" evidence="11">
    <location>
        <begin position="250"/>
        <end position="277"/>
    </location>
</feature>
<keyword evidence="4 10" id="KW-0547">Nucleotide-binding</keyword>